<dbReference type="Pfam" id="PF01527">
    <property type="entry name" value="HTH_Tnp_1"/>
    <property type="match status" value="1"/>
</dbReference>
<dbReference type="AlphaFoldDB" id="A0A5C5UI40"/>
<sequence length="63" mass="6875">MPRSSARTYSKTFRAAAIARVIQAGRPRTEVAQELDIPLSTLNYWVSREIGTLGSGSGSHNKL</sequence>
<proteinExistence type="predicted"/>
<dbReference type="InterPro" id="IPR002514">
    <property type="entry name" value="Transposase_8"/>
</dbReference>
<accession>A0A5C5UI40</accession>
<reference evidence="1 2" key="1">
    <citation type="submission" date="2019-08" db="EMBL/GenBank/DDBJ databases">
        <authorList>
            <person name="Lei W."/>
        </authorList>
    </citation>
    <scope>NUCLEOTIDE SEQUENCE [LARGE SCALE GENOMIC DNA]</scope>
    <source>
        <strain evidence="1 2">CCUG 58627</strain>
    </source>
</reference>
<dbReference type="OrthoDB" id="52928at2"/>
<gene>
    <name evidence="1" type="ORF">FRX94_06890</name>
</gene>
<organism evidence="1 2">
    <name type="scientific">Corynebacterium canis</name>
    <dbReference type="NCBI Taxonomy" id="679663"/>
    <lineage>
        <taxon>Bacteria</taxon>
        <taxon>Bacillati</taxon>
        <taxon>Actinomycetota</taxon>
        <taxon>Actinomycetes</taxon>
        <taxon>Mycobacteriales</taxon>
        <taxon>Corynebacteriaceae</taxon>
        <taxon>Corynebacterium</taxon>
    </lineage>
</organism>
<dbReference type="RefSeq" id="WP_146324398.1">
    <property type="nucleotide sequence ID" value="NZ_BAABLR010000021.1"/>
</dbReference>
<evidence type="ECO:0000313" key="1">
    <source>
        <dbReference type="EMBL" id="TWT25529.1"/>
    </source>
</evidence>
<evidence type="ECO:0000313" key="2">
    <source>
        <dbReference type="Proteomes" id="UP000320791"/>
    </source>
</evidence>
<protein>
    <submittedName>
        <fullName evidence="1">Transposase</fullName>
    </submittedName>
</protein>
<keyword evidence="2" id="KW-1185">Reference proteome</keyword>
<dbReference type="InterPro" id="IPR009057">
    <property type="entry name" value="Homeodomain-like_sf"/>
</dbReference>
<dbReference type="GO" id="GO:0004803">
    <property type="term" value="F:transposase activity"/>
    <property type="evidence" value="ECO:0007669"/>
    <property type="project" value="InterPro"/>
</dbReference>
<dbReference type="Gene3D" id="1.10.10.10">
    <property type="entry name" value="Winged helix-like DNA-binding domain superfamily/Winged helix DNA-binding domain"/>
    <property type="match status" value="1"/>
</dbReference>
<dbReference type="GO" id="GO:0003677">
    <property type="term" value="F:DNA binding"/>
    <property type="evidence" value="ECO:0007669"/>
    <property type="project" value="InterPro"/>
</dbReference>
<dbReference type="InterPro" id="IPR036388">
    <property type="entry name" value="WH-like_DNA-bd_sf"/>
</dbReference>
<dbReference type="EMBL" id="VOHM01000012">
    <property type="protein sequence ID" value="TWT25529.1"/>
    <property type="molecule type" value="Genomic_DNA"/>
</dbReference>
<dbReference type="Proteomes" id="UP000320791">
    <property type="component" value="Unassembled WGS sequence"/>
</dbReference>
<dbReference type="GO" id="GO:0006313">
    <property type="term" value="P:DNA transposition"/>
    <property type="evidence" value="ECO:0007669"/>
    <property type="project" value="InterPro"/>
</dbReference>
<comment type="caution">
    <text evidence="1">The sequence shown here is derived from an EMBL/GenBank/DDBJ whole genome shotgun (WGS) entry which is preliminary data.</text>
</comment>
<name>A0A5C5UI40_9CORY</name>
<dbReference type="SUPFAM" id="SSF46689">
    <property type="entry name" value="Homeodomain-like"/>
    <property type="match status" value="1"/>
</dbReference>